<proteinExistence type="predicted"/>
<reference evidence="1 2" key="1">
    <citation type="submission" date="2024-09" db="EMBL/GenBank/DDBJ databases">
        <title>Paenibacillus zeirhizospherea sp. nov., isolated from surface of the maize (Zea mays) roots in a horticulture field, Hungary.</title>
        <authorList>
            <person name="Marton D."/>
            <person name="Farkas M."/>
            <person name="Bedics A."/>
            <person name="Toth E."/>
            <person name="Tancsics A."/>
            <person name="Boka K."/>
            <person name="Maroti G."/>
            <person name="Kriszt B."/>
            <person name="Cserhati M."/>
        </authorList>
    </citation>
    <scope>NUCLEOTIDE SEQUENCE [LARGE SCALE GENOMIC DNA]</scope>
    <source>
        <strain evidence="1 2">KCTC 33519</strain>
    </source>
</reference>
<comment type="caution">
    <text evidence="1">The sequence shown here is derived from an EMBL/GenBank/DDBJ whole genome shotgun (WGS) entry which is preliminary data.</text>
</comment>
<organism evidence="1 2">
    <name type="scientific">Paenibacillus enshidis</name>
    <dbReference type="NCBI Taxonomy" id="1458439"/>
    <lineage>
        <taxon>Bacteria</taxon>
        <taxon>Bacillati</taxon>
        <taxon>Bacillota</taxon>
        <taxon>Bacilli</taxon>
        <taxon>Bacillales</taxon>
        <taxon>Paenibacillaceae</taxon>
        <taxon>Paenibacillus</taxon>
    </lineage>
</organism>
<evidence type="ECO:0008006" key="3">
    <source>
        <dbReference type="Google" id="ProtNLM"/>
    </source>
</evidence>
<protein>
    <recommendedName>
        <fullName evidence="3">DNA-binding protein</fullName>
    </recommendedName>
</protein>
<accession>A0ABV5ANB6</accession>
<keyword evidence="2" id="KW-1185">Reference proteome</keyword>
<name>A0ABV5ANB6_9BACL</name>
<dbReference type="EMBL" id="JBHHMI010000001">
    <property type="protein sequence ID" value="MFB5265657.1"/>
    <property type="molecule type" value="Genomic_DNA"/>
</dbReference>
<sequence>MDDLYLDDLRIDSLVDLLKASYTLEDYEHMIEIADKLLLSAERVYSRQKQSIDSGKRYVYLDGKRHIVYYFGFSQMAKGIALQKKELYNESLICIKNYADLSWLDDGSKDAAEEIAAFKTFAEANTYSVNLLAGRQEYLHQYVQFLKASRVEELLPGMITILNSAIQHGFAVDFVLNDLEGAIEEAIEACSKDSKEVVYVTKFYYTLSEYHLKMKYYQIALHYILLTLAVSDKFKNVAVFKKCVVLFEHYRIHADQDQQNTYAKFMNGIWEREIKNEKSISNDDAYNRVN</sequence>
<evidence type="ECO:0000313" key="1">
    <source>
        <dbReference type="EMBL" id="MFB5265657.1"/>
    </source>
</evidence>
<evidence type="ECO:0000313" key="2">
    <source>
        <dbReference type="Proteomes" id="UP001580346"/>
    </source>
</evidence>
<dbReference type="Proteomes" id="UP001580346">
    <property type="component" value="Unassembled WGS sequence"/>
</dbReference>
<gene>
    <name evidence="1" type="ORF">ACE41H_02490</name>
</gene>
<dbReference type="RefSeq" id="WP_375353105.1">
    <property type="nucleotide sequence ID" value="NZ_JBHHMI010000001.1"/>
</dbReference>